<accession>E8WZT0</accession>
<dbReference type="eggNOG" id="COG3829">
    <property type="taxonomic scope" value="Bacteria"/>
</dbReference>
<keyword evidence="5" id="KW-0547">Nucleotide-binding</keyword>
<keyword evidence="7" id="KW-0067">ATP-binding</keyword>
<dbReference type="Pfam" id="PF00512">
    <property type="entry name" value="HisKA"/>
    <property type="match status" value="1"/>
</dbReference>
<gene>
    <name evidence="11" type="ordered locus">AciX9_0671</name>
</gene>
<keyword evidence="4" id="KW-0808">Transferase</keyword>
<dbReference type="EMBL" id="CP002480">
    <property type="protein sequence ID" value="ADW67741.1"/>
    <property type="molecule type" value="Genomic_DNA"/>
</dbReference>
<keyword evidence="12" id="KW-1185">Reference proteome</keyword>
<evidence type="ECO:0000259" key="9">
    <source>
        <dbReference type="PROSITE" id="PS50109"/>
    </source>
</evidence>
<dbReference type="InterPro" id="IPR036890">
    <property type="entry name" value="HATPase_C_sf"/>
</dbReference>
<dbReference type="Gene3D" id="3.30.565.10">
    <property type="entry name" value="Histidine kinase-like ATPase, C-terminal domain"/>
    <property type="match status" value="1"/>
</dbReference>
<keyword evidence="3" id="KW-0597">Phosphoprotein</keyword>
<dbReference type="SUPFAM" id="SSF55785">
    <property type="entry name" value="PYP-like sensor domain (PAS domain)"/>
    <property type="match status" value="2"/>
</dbReference>
<keyword evidence="6 11" id="KW-0418">Kinase</keyword>
<dbReference type="InterPro" id="IPR036097">
    <property type="entry name" value="HisK_dim/P_sf"/>
</dbReference>
<dbReference type="OrthoDB" id="9815750at2"/>
<dbReference type="Gene3D" id="1.10.287.130">
    <property type="match status" value="1"/>
</dbReference>
<dbReference type="SMART" id="SM00091">
    <property type="entry name" value="PAS"/>
    <property type="match status" value="2"/>
</dbReference>
<keyword evidence="8" id="KW-0902">Two-component regulatory system</keyword>
<organism evidence="12">
    <name type="scientific">Granulicella tundricola (strain ATCC BAA-1859 / DSM 23138 / MP5ACTX9)</name>
    <dbReference type="NCBI Taxonomy" id="1198114"/>
    <lineage>
        <taxon>Bacteria</taxon>
        <taxon>Pseudomonadati</taxon>
        <taxon>Acidobacteriota</taxon>
        <taxon>Terriglobia</taxon>
        <taxon>Terriglobales</taxon>
        <taxon>Acidobacteriaceae</taxon>
        <taxon>Granulicella</taxon>
    </lineage>
</organism>
<evidence type="ECO:0000256" key="5">
    <source>
        <dbReference type="ARBA" id="ARBA00022741"/>
    </source>
</evidence>
<dbReference type="EC" id="2.7.13.3" evidence="2"/>
<evidence type="ECO:0000313" key="12">
    <source>
        <dbReference type="Proteomes" id="UP000000343"/>
    </source>
</evidence>
<dbReference type="STRING" id="1198114.AciX9_0671"/>
<dbReference type="InterPro" id="IPR004358">
    <property type="entry name" value="Sig_transdc_His_kin-like_C"/>
</dbReference>
<feature type="domain" description="Histidine kinase" evidence="9">
    <location>
        <begin position="262"/>
        <end position="477"/>
    </location>
</feature>
<evidence type="ECO:0000256" key="2">
    <source>
        <dbReference type="ARBA" id="ARBA00012438"/>
    </source>
</evidence>
<feature type="domain" description="PAS" evidence="10">
    <location>
        <begin position="124"/>
        <end position="172"/>
    </location>
</feature>
<dbReference type="AlphaFoldDB" id="E8WZT0"/>
<dbReference type="InterPro" id="IPR005467">
    <property type="entry name" value="His_kinase_dom"/>
</dbReference>
<comment type="catalytic activity">
    <reaction evidence="1">
        <text>ATP + protein L-histidine = ADP + protein N-phospho-L-histidine.</text>
        <dbReference type="EC" id="2.7.13.3"/>
    </reaction>
</comment>
<feature type="domain" description="PAS" evidence="10">
    <location>
        <begin position="1"/>
        <end position="48"/>
    </location>
</feature>
<dbReference type="PANTHER" id="PTHR43065:SF10">
    <property type="entry name" value="PEROXIDE STRESS-ACTIVATED HISTIDINE KINASE MAK3"/>
    <property type="match status" value="1"/>
</dbReference>
<dbReference type="Gene3D" id="3.30.450.20">
    <property type="entry name" value="PAS domain"/>
    <property type="match status" value="2"/>
</dbReference>
<dbReference type="InterPro" id="IPR035965">
    <property type="entry name" value="PAS-like_dom_sf"/>
</dbReference>
<dbReference type="InterPro" id="IPR003661">
    <property type="entry name" value="HisK_dim/P_dom"/>
</dbReference>
<dbReference type="CDD" id="cd00082">
    <property type="entry name" value="HisKA"/>
    <property type="match status" value="1"/>
</dbReference>
<dbReference type="GO" id="GO:0005524">
    <property type="term" value="F:ATP binding"/>
    <property type="evidence" value="ECO:0007669"/>
    <property type="project" value="UniProtKB-KW"/>
</dbReference>
<dbReference type="RefSeq" id="WP_013579069.1">
    <property type="nucleotide sequence ID" value="NC_015064.1"/>
</dbReference>
<protein>
    <recommendedName>
        <fullName evidence="2">histidine kinase</fullName>
        <ecNumber evidence="2">2.7.13.3</ecNumber>
    </recommendedName>
</protein>
<dbReference type="Proteomes" id="UP000000343">
    <property type="component" value="Chromosome"/>
</dbReference>
<evidence type="ECO:0000256" key="3">
    <source>
        <dbReference type="ARBA" id="ARBA00022553"/>
    </source>
</evidence>
<evidence type="ECO:0000256" key="1">
    <source>
        <dbReference type="ARBA" id="ARBA00000085"/>
    </source>
</evidence>
<dbReference type="InterPro" id="IPR000014">
    <property type="entry name" value="PAS"/>
</dbReference>
<evidence type="ECO:0000256" key="8">
    <source>
        <dbReference type="ARBA" id="ARBA00023012"/>
    </source>
</evidence>
<dbReference type="Pfam" id="PF02518">
    <property type="entry name" value="HATPase_c"/>
    <property type="match status" value="1"/>
</dbReference>
<dbReference type="SMART" id="SM00388">
    <property type="entry name" value="HisKA"/>
    <property type="match status" value="1"/>
</dbReference>
<dbReference type="GO" id="GO:0000155">
    <property type="term" value="F:phosphorelay sensor kinase activity"/>
    <property type="evidence" value="ECO:0007669"/>
    <property type="project" value="InterPro"/>
</dbReference>
<dbReference type="InterPro" id="IPR003594">
    <property type="entry name" value="HATPase_dom"/>
</dbReference>
<evidence type="ECO:0000256" key="4">
    <source>
        <dbReference type="ARBA" id="ARBA00022679"/>
    </source>
</evidence>
<dbReference type="SUPFAM" id="SSF55874">
    <property type="entry name" value="ATPase domain of HSP90 chaperone/DNA topoisomerase II/histidine kinase"/>
    <property type="match status" value="1"/>
</dbReference>
<dbReference type="Pfam" id="PF08448">
    <property type="entry name" value="PAS_4"/>
    <property type="match status" value="2"/>
</dbReference>
<dbReference type="HOGENOM" id="CLU_000445_114_39_0"/>
<evidence type="ECO:0000313" key="11">
    <source>
        <dbReference type="EMBL" id="ADW67741.1"/>
    </source>
</evidence>
<reference evidence="12" key="1">
    <citation type="submission" date="2011-01" db="EMBL/GenBank/DDBJ databases">
        <title>Complete sequence of chromosome of Acidobacterium sp. MP5ACTX9.</title>
        <authorList>
            <consortium name="US DOE Joint Genome Institute"/>
            <person name="Lucas S."/>
            <person name="Copeland A."/>
            <person name="Lapidus A."/>
            <person name="Cheng J.-F."/>
            <person name="Goodwin L."/>
            <person name="Pitluck S."/>
            <person name="Teshima H."/>
            <person name="Detter J.C."/>
            <person name="Han C."/>
            <person name="Tapia R."/>
            <person name="Land M."/>
            <person name="Hauser L."/>
            <person name="Kyrpides N."/>
            <person name="Ivanova N."/>
            <person name="Ovchinnikova G."/>
            <person name="Pagani I."/>
            <person name="Rawat S.R."/>
            <person name="Mannisto M."/>
            <person name="Haggblom M.M."/>
            <person name="Woyke T."/>
        </authorList>
    </citation>
    <scope>NUCLEOTIDE SEQUENCE [LARGE SCALE GENOMIC DNA]</scope>
    <source>
        <strain evidence="12">MP5ACTX9</strain>
    </source>
</reference>
<dbReference type="PANTHER" id="PTHR43065">
    <property type="entry name" value="SENSOR HISTIDINE KINASE"/>
    <property type="match status" value="1"/>
</dbReference>
<dbReference type="PROSITE" id="PS50109">
    <property type="entry name" value="HIS_KIN"/>
    <property type="match status" value="1"/>
</dbReference>
<dbReference type="InterPro" id="IPR013656">
    <property type="entry name" value="PAS_4"/>
</dbReference>
<proteinExistence type="predicted"/>
<evidence type="ECO:0000256" key="7">
    <source>
        <dbReference type="ARBA" id="ARBA00022840"/>
    </source>
</evidence>
<evidence type="ECO:0000256" key="6">
    <source>
        <dbReference type="ARBA" id="ARBA00022777"/>
    </source>
</evidence>
<dbReference type="PROSITE" id="PS50112">
    <property type="entry name" value="PAS"/>
    <property type="match status" value="2"/>
</dbReference>
<dbReference type="PaxDb" id="1198114-AciX9_0671"/>
<evidence type="ECO:0000259" key="10">
    <source>
        <dbReference type="PROSITE" id="PS50112"/>
    </source>
</evidence>
<name>E8WZT0_GRATM</name>
<dbReference type="KEGG" id="acm:AciX9_0671"/>
<dbReference type="SMART" id="SM00387">
    <property type="entry name" value="HATPase_c"/>
    <property type="match status" value="1"/>
</dbReference>
<dbReference type="SUPFAM" id="SSF47384">
    <property type="entry name" value="Homodimeric domain of signal transducing histidine kinase"/>
    <property type="match status" value="1"/>
</dbReference>
<dbReference type="eggNOG" id="COG4191">
    <property type="taxonomic scope" value="Bacteria"/>
</dbReference>
<dbReference type="PRINTS" id="PR00344">
    <property type="entry name" value="BCTRLSENSOR"/>
</dbReference>
<sequence>MAQFFDAATDAIFFLDRDYRFTFLNRRAFEVLAPGGGDILGRVLFELYPDTVYEGSPYVKAYEGSMERREVGEFEAYYPEPFNFWLRVQSYPADDGIIVFFRDVTQDRLLHESLRSKSEEEERQRAEIESVYANAPIGLALFDLNDYTYLRLNDRQAAFFGKRPEEVVGRTLTEMAPIEGLRELFDGVAAGVPVINFPLVGALVTDPDTVRYWTVSYFPVTSSDGTVTGITAASLEVTHQKKTEMALIQSEKLAAVGRLASSIAHEINNPLEAVTNLLYLAERTDDLTEVRQYLRDAEVELRRVAAITAQTLRFHKQSTDAQAVTMEELIRSALSIFQGRLANSPIEVVECFHAQQPVRCFEGEIRQVLSNLLGNALDSMSAEGGRLLIRTQTATNWRTGDRGVAILFGDQGTGIDAKFRAKLFEPFFTTKGIMGTGLGLWVSKGIIDRHHGTIAVRSRQMPGASGTIFRIWLPFDAAVRRS</sequence>